<evidence type="ECO:0000256" key="1">
    <source>
        <dbReference type="SAM" id="Phobius"/>
    </source>
</evidence>
<comment type="caution">
    <text evidence="2">The sequence shown here is derived from an EMBL/GenBank/DDBJ whole genome shotgun (WGS) entry which is preliminary data.</text>
</comment>
<reference evidence="2" key="1">
    <citation type="submission" date="2021-10" db="EMBL/GenBank/DDBJ databases">
        <authorList>
            <person name="Piombo E."/>
        </authorList>
    </citation>
    <scope>NUCLEOTIDE SEQUENCE</scope>
</reference>
<keyword evidence="1" id="KW-0812">Transmembrane</keyword>
<keyword evidence="1" id="KW-1133">Transmembrane helix</keyword>
<feature type="transmembrane region" description="Helical" evidence="1">
    <location>
        <begin position="179"/>
        <end position="200"/>
    </location>
</feature>
<dbReference type="Proteomes" id="UP000696573">
    <property type="component" value="Unassembled WGS sequence"/>
</dbReference>
<organism evidence="2 3">
    <name type="scientific">Clonostachys rhizophaga</name>
    <dbReference type="NCBI Taxonomy" id="160324"/>
    <lineage>
        <taxon>Eukaryota</taxon>
        <taxon>Fungi</taxon>
        <taxon>Dikarya</taxon>
        <taxon>Ascomycota</taxon>
        <taxon>Pezizomycotina</taxon>
        <taxon>Sordariomycetes</taxon>
        <taxon>Hypocreomycetidae</taxon>
        <taxon>Hypocreales</taxon>
        <taxon>Bionectriaceae</taxon>
        <taxon>Clonostachys</taxon>
    </lineage>
</organism>
<dbReference type="OrthoDB" id="4870109at2759"/>
<protein>
    <submittedName>
        <fullName evidence="2">Uncharacterized protein</fullName>
    </submittedName>
</protein>
<name>A0A9N9VS72_9HYPO</name>
<evidence type="ECO:0000313" key="3">
    <source>
        <dbReference type="Proteomes" id="UP000696573"/>
    </source>
</evidence>
<accession>A0A9N9VS72</accession>
<keyword evidence="3" id="KW-1185">Reference proteome</keyword>
<proteinExistence type="predicted"/>
<feature type="non-terminal residue" evidence="2">
    <location>
        <position position="1"/>
    </location>
</feature>
<dbReference type="EMBL" id="CABFNQ020000736">
    <property type="protein sequence ID" value="CAH0028816.1"/>
    <property type="molecule type" value="Genomic_DNA"/>
</dbReference>
<sequence>MTRWLFGESSERYFVFHSDYRSPFADLQSSNGKKGLTCIHEQGSDEKYNLYWQAQALFRPCLSGSSILNPVLDTGKPHVNCFVGDNEPLKEDCLSTSEIQSLLWLASEPATDPAYMQHGVFPVTIVSACMFNVRIVEAIVRLGSNTVEIRKSDIMDPSPVLTDESTQSRLLAWLDSPNLLIIVEIVATITAFILFAGQAYDDGPTGTGTLGVL</sequence>
<dbReference type="AlphaFoldDB" id="A0A9N9VS72"/>
<gene>
    <name evidence="2" type="ORF">CRHIZ90672A_00014372</name>
</gene>
<evidence type="ECO:0000313" key="2">
    <source>
        <dbReference type="EMBL" id="CAH0028816.1"/>
    </source>
</evidence>
<keyword evidence="1" id="KW-0472">Membrane</keyword>